<evidence type="ECO:0000313" key="1">
    <source>
        <dbReference type="EMBL" id="STC69835.1"/>
    </source>
</evidence>
<accession>A0A376CNG3</accession>
<name>A0A376CNG3_9CORY</name>
<dbReference type="OrthoDB" id="10017679at2"/>
<protein>
    <submittedName>
        <fullName evidence="1">Uncharacterized protein</fullName>
    </submittedName>
</protein>
<reference evidence="1 2" key="1">
    <citation type="submission" date="2018-06" db="EMBL/GenBank/DDBJ databases">
        <authorList>
            <consortium name="Pathogen Informatics"/>
            <person name="Doyle S."/>
        </authorList>
    </citation>
    <scope>NUCLEOTIDE SEQUENCE [LARGE SCALE GENOMIC DNA]</scope>
    <source>
        <strain evidence="1 2">NCTC11862</strain>
    </source>
</reference>
<dbReference type="Proteomes" id="UP000254467">
    <property type="component" value="Unassembled WGS sequence"/>
</dbReference>
<dbReference type="RefSeq" id="WP_147287121.1">
    <property type="nucleotide sequence ID" value="NZ_LDYD01000007.1"/>
</dbReference>
<organism evidence="1 2">
    <name type="scientific">Corynebacterium pilosum</name>
    <dbReference type="NCBI Taxonomy" id="35756"/>
    <lineage>
        <taxon>Bacteria</taxon>
        <taxon>Bacillati</taxon>
        <taxon>Actinomycetota</taxon>
        <taxon>Actinomycetes</taxon>
        <taxon>Mycobacteriales</taxon>
        <taxon>Corynebacteriaceae</taxon>
        <taxon>Corynebacterium</taxon>
    </lineage>
</organism>
<dbReference type="EMBL" id="UFXQ01000001">
    <property type="protein sequence ID" value="STC69835.1"/>
    <property type="molecule type" value="Genomic_DNA"/>
</dbReference>
<dbReference type="AlphaFoldDB" id="A0A376CNG3"/>
<evidence type="ECO:0000313" key="2">
    <source>
        <dbReference type="Proteomes" id="UP000254467"/>
    </source>
</evidence>
<proteinExistence type="predicted"/>
<gene>
    <name evidence="1" type="ORF">NCTC11862_01635</name>
</gene>
<keyword evidence="2" id="KW-1185">Reference proteome</keyword>
<sequence length="270" mass="30474">MSRMSSGRKRRVLRRVRRRIDEWARTQEPGVRWVSDTQLEFPSGAVLDVRNMVRQIEGLPREVEEQIVEHYLSGFLQSHELLQRFQDKGEFTPEEVMGYAVKVIVPAGDLDEIPTTRLDDHLSWAWGLDFDGVLVMQPLEDLEAIVGHARLEAAVEENIKEHARQCEVVDFGEGLVLTGSSKVLPSVALYLAKCARIVGLPPCAEGYFVGMPSRTELIIVQGDRRDILPALLSFTLDLFARSNQPMSPWLFHTDGDGVITNLRDVPERAS</sequence>